<evidence type="ECO:0008006" key="6">
    <source>
        <dbReference type="Google" id="ProtNLM"/>
    </source>
</evidence>
<dbReference type="InterPro" id="IPR005162">
    <property type="entry name" value="Retrotrans_gag_dom"/>
</dbReference>
<dbReference type="InterPro" id="IPR056924">
    <property type="entry name" value="SH3_Tf2-1"/>
</dbReference>
<gene>
    <name evidence="4" type="ORF">U9M48_003351</name>
</gene>
<dbReference type="PANTHER" id="PTHR46148:SF57">
    <property type="entry name" value="OS12G0499874 PROTEIN"/>
    <property type="match status" value="1"/>
</dbReference>
<feature type="region of interest" description="Disordered" evidence="1">
    <location>
        <begin position="168"/>
        <end position="191"/>
    </location>
</feature>
<evidence type="ECO:0000256" key="1">
    <source>
        <dbReference type="SAM" id="MobiDB-lite"/>
    </source>
</evidence>
<dbReference type="AlphaFoldDB" id="A0AAQ3SJU5"/>
<reference evidence="4 5" key="1">
    <citation type="submission" date="2024-02" db="EMBL/GenBank/DDBJ databases">
        <title>High-quality chromosome-scale genome assembly of Pensacola bahiagrass (Paspalum notatum Flugge var. saurae).</title>
        <authorList>
            <person name="Vega J.M."/>
            <person name="Podio M."/>
            <person name="Orjuela J."/>
            <person name="Siena L.A."/>
            <person name="Pessino S.C."/>
            <person name="Combes M.C."/>
            <person name="Mariac C."/>
            <person name="Albertini E."/>
            <person name="Pupilli F."/>
            <person name="Ortiz J.P.A."/>
            <person name="Leblanc O."/>
        </authorList>
    </citation>
    <scope>NUCLEOTIDE SEQUENCE [LARGE SCALE GENOMIC DNA]</scope>
    <source>
        <strain evidence="4">R1</strain>
        <tissue evidence="4">Leaf</tissue>
    </source>
</reference>
<evidence type="ECO:0000259" key="3">
    <source>
        <dbReference type="Pfam" id="PF24626"/>
    </source>
</evidence>
<sequence>MYAEFSYNNSYQASLKKLPFEALYGKRGRTPLFWNQTGENQVFGPDIIQDAEQQLRIVQENLRVAQSRQRSYADVRRRDLSFKVDDHVYLKVSPMRGIRRFNMKGKLAPRYIGPFKILEKKGEVAYRLELPPSLSSVHDVLHVSQLKKCLRVPEEQAPLEGLEMVNIRNRGNGPVDHNQANGNPPQNPPPLIADQSFQLQMQMMATLNNAVQAIQTVQTNQQPQQRDRRADFMKGHPPTFSHSADPLQADDWLRAVERQLDIAQCNDQERVLYAAGQLRGAALDWWESYRPQDRECFTWTQFRERFMSHHVPAGIMKMKKKEFLSLKQGNMSVTEYRDKFLQLARYAPTEVAEDGDKQEHFLEGLNDNLQLQLMNNTFNNFNHLVDRALLTEQKRMEIDEKKRKLNPASSNSNTRPRYPQQYLQQ</sequence>
<feature type="domain" description="Retrotransposon gag" evidence="2">
    <location>
        <begin position="274"/>
        <end position="367"/>
    </location>
</feature>
<evidence type="ECO:0000313" key="5">
    <source>
        <dbReference type="Proteomes" id="UP001341281"/>
    </source>
</evidence>
<dbReference type="Pfam" id="PF24626">
    <property type="entry name" value="SH3_Tf2-1"/>
    <property type="match status" value="1"/>
</dbReference>
<feature type="region of interest" description="Disordered" evidence="1">
    <location>
        <begin position="401"/>
        <end position="425"/>
    </location>
</feature>
<name>A0AAQ3SJU5_PASNO</name>
<evidence type="ECO:0000313" key="4">
    <source>
        <dbReference type="EMBL" id="WVZ52275.1"/>
    </source>
</evidence>
<keyword evidence="5" id="KW-1185">Reference proteome</keyword>
<dbReference type="Pfam" id="PF03732">
    <property type="entry name" value="Retrotrans_gag"/>
    <property type="match status" value="1"/>
</dbReference>
<proteinExistence type="predicted"/>
<dbReference type="PANTHER" id="PTHR46148">
    <property type="entry name" value="CHROMO DOMAIN-CONTAINING PROTEIN"/>
    <property type="match status" value="1"/>
</dbReference>
<feature type="domain" description="Tf2-1-like SH3-like" evidence="3">
    <location>
        <begin position="86"/>
        <end position="149"/>
    </location>
</feature>
<organism evidence="4 5">
    <name type="scientific">Paspalum notatum var. saurae</name>
    <dbReference type="NCBI Taxonomy" id="547442"/>
    <lineage>
        <taxon>Eukaryota</taxon>
        <taxon>Viridiplantae</taxon>
        <taxon>Streptophyta</taxon>
        <taxon>Embryophyta</taxon>
        <taxon>Tracheophyta</taxon>
        <taxon>Spermatophyta</taxon>
        <taxon>Magnoliopsida</taxon>
        <taxon>Liliopsida</taxon>
        <taxon>Poales</taxon>
        <taxon>Poaceae</taxon>
        <taxon>PACMAD clade</taxon>
        <taxon>Panicoideae</taxon>
        <taxon>Andropogonodae</taxon>
        <taxon>Paspaleae</taxon>
        <taxon>Paspalinae</taxon>
        <taxon>Paspalum</taxon>
    </lineage>
</organism>
<dbReference type="EMBL" id="CP144745">
    <property type="protein sequence ID" value="WVZ52275.1"/>
    <property type="molecule type" value="Genomic_DNA"/>
</dbReference>
<feature type="compositionally biased region" description="Polar residues" evidence="1">
    <location>
        <begin position="407"/>
        <end position="425"/>
    </location>
</feature>
<accession>A0AAQ3SJU5</accession>
<dbReference type="Proteomes" id="UP001341281">
    <property type="component" value="Chromosome 01"/>
</dbReference>
<evidence type="ECO:0000259" key="2">
    <source>
        <dbReference type="Pfam" id="PF03732"/>
    </source>
</evidence>
<protein>
    <recommendedName>
        <fullName evidence="6">Retrotransposon gag domain-containing protein</fullName>
    </recommendedName>
</protein>